<name>A0ABP7A2Z4_9ACTN</name>
<keyword evidence="3" id="KW-1185">Reference proteome</keyword>
<evidence type="ECO:0000313" key="2">
    <source>
        <dbReference type="EMBL" id="GAA3623952.1"/>
    </source>
</evidence>
<dbReference type="Proteomes" id="UP001501074">
    <property type="component" value="Unassembled WGS sequence"/>
</dbReference>
<dbReference type="EMBL" id="BAAAZO010000009">
    <property type="protein sequence ID" value="GAA3623952.1"/>
    <property type="molecule type" value="Genomic_DNA"/>
</dbReference>
<comment type="caution">
    <text evidence="2">The sequence shown here is derived from an EMBL/GenBank/DDBJ whole genome shotgun (WGS) entry which is preliminary data.</text>
</comment>
<sequence>MPSSQEAWELGPRSDQGPWSCERGLVVENSGDSDPDVKAGAGLASGVRSSGVRDLPLQSARSRSYNTNLVVSEQVPRILDPWPGAASVDGTGEWVGRFRIDLVNGRGWPAPPAEVEVRRESVHLRHELVEVATMPRRSFAGWLGASGAVPLKADHVVWSVQLGALVLAIGDTCYRLTDESWRQVVLLV</sequence>
<organism evidence="2 3">
    <name type="scientific">Kineosporia mesophila</name>
    <dbReference type="NCBI Taxonomy" id="566012"/>
    <lineage>
        <taxon>Bacteria</taxon>
        <taxon>Bacillati</taxon>
        <taxon>Actinomycetota</taxon>
        <taxon>Actinomycetes</taxon>
        <taxon>Kineosporiales</taxon>
        <taxon>Kineosporiaceae</taxon>
        <taxon>Kineosporia</taxon>
    </lineage>
</organism>
<accession>A0ABP7A2Z4</accession>
<proteinExistence type="predicted"/>
<evidence type="ECO:0000256" key="1">
    <source>
        <dbReference type="SAM" id="MobiDB-lite"/>
    </source>
</evidence>
<protein>
    <submittedName>
        <fullName evidence="2">Uncharacterized protein</fullName>
    </submittedName>
</protein>
<evidence type="ECO:0000313" key="3">
    <source>
        <dbReference type="Proteomes" id="UP001501074"/>
    </source>
</evidence>
<feature type="region of interest" description="Disordered" evidence="1">
    <location>
        <begin position="1"/>
        <end position="49"/>
    </location>
</feature>
<reference evidence="3" key="1">
    <citation type="journal article" date="2019" name="Int. J. Syst. Evol. Microbiol.">
        <title>The Global Catalogue of Microorganisms (GCM) 10K type strain sequencing project: providing services to taxonomists for standard genome sequencing and annotation.</title>
        <authorList>
            <consortium name="The Broad Institute Genomics Platform"/>
            <consortium name="The Broad Institute Genome Sequencing Center for Infectious Disease"/>
            <person name="Wu L."/>
            <person name="Ma J."/>
        </authorList>
    </citation>
    <scope>NUCLEOTIDE SEQUENCE [LARGE SCALE GENOMIC DNA]</scope>
    <source>
        <strain evidence="3">JCM 16902</strain>
    </source>
</reference>
<gene>
    <name evidence="2" type="ORF">GCM10022223_46210</name>
</gene>